<gene>
    <name evidence="1" type="ORF">FA95DRAFT_1602018</name>
</gene>
<keyword evidence="2" id="KW-1185">Reference proteome</keyword>
<evidence type="ECO:0000313" key="2">
    <source>
        <dbReference type="Proteomes" id="UP000814033"/>
    </source>
</evidence>
<comment type="caution">
    <text evidence="1">The sequence shown here is derived from an EMBL/GenBank/DDBJ whole genome shotgun (WGS) entry which is preliminary data.</text>
</comment>
<accession>A0ACB8S839</accession>
<protein>
    <submittedName>
        <fullName evidence="1">CyP450 monooxygenase</fullName>
    </submittedName>
</protein>
<proteinExistence type="predicted"/>
<organism evidence="1 2">
    <name type="scientific">Auriscalpium vulgare</name>
    <dbReference type="NCBI Taxonomy" id="40419"/>
    <lineage>
        <taxon>Eukaryota</taxon>
        <taxon>Fungi</taxon>
        <taxon>Dikarya</taxon>
        <taxon>Basidiomycota</taxon>
        <taxon>Agaricomycotina</taxon>
        <taxon>Agaricomycetes</taxon>
        <taxon>Russulales</taxon>
        <taxon>Auriscalpiaceae</taxon>
        <taxon>Auriscalpium</taxon>
    </lineage>
</organism>
<reference evidence="1" key="2">
    <citation type="journal article" date="2022" name="New Phytol.">
        <title>Evolutionary transition to the ectomycorrhizal habit in the genomes of a hyperdiverse lineage of mushroom-forming fungi.</title>
        <authorList>
            <person name="Looney B."/>
            <person name="Miyauchi S."/>
            <person name="Morin E."/>
            <person name="Drula E."/>
            <person name="Courty P.E."/>
            <person name="Kohler A."/>
            <person name="Kuo A."/>
            <person name="LaButti K."/>
            <person name="Pangilinan J."/>
            <person name="Lipzen A."/>
            <person name="Riley R."/>
            <person name="Andreopoulos W."/>
            <person name="He G."/>
            <person name="Johnson J."/>
            <person name="Nolan M."/>
            <person name="Tritt A."/>
            <person name="Barry K.W."/>
            <person name="Grigoriev I.V."/>
            <person name="Nagy L.G."/>
            <person name="Hibbett D."/>
            <person name="Henrissat B."/>
            <person name="Matheny P.B."/>
            <person name="Labbe J."/>
            <person name="Martin F.M."/>
        </authorList>
    </citation>
    <scope>NUCLEOTIDE SEQUENCE</scope>
    <source>
        <strain evidence="1">FP105234-sp</strain>
    </source>
</reference>
<keyword evidence="1" id="KW-0560">Oxidoreductase</keyword>
<evidence type="ECO:0000313" key="1">
    <source>
        <dbReference type="EMBL" id="KAI0052367.1"/>
    </source>
</evidence>
<reference evidence="1" key="1">
    <citation type="submission" date="2021-02" db="EMBL/GenBank/DDBJ databases">
        <authorList>
            <consortium name="DOE Joint Genome Institute"/>
            <person name="Ahrendt S."/>
            <person name="Looney B.P."/>
            <person name="Miyauchi S."/>
            <person name="Morin E."/>
            <person name="Drula E."/>
            <person name="Courty P.E."/>
            <person name="Chicoki N."/>
            <person name="Fauchery L."/>
            <person name="Kohler A."/>
            <person name="Kuo A."/>
            <person name="Labutti K."/>
            <person name="Pangilinan J."/>
            <person name="Lipzen A."/>
            <person name="Riley R."/>
            <person name="Andreopoulos W."/>
            <person name="He G."/>
            <person name="Johnson J."/>
            <person name="Barry K.W."/>
            <person name="Grigoriev I.V."/>
            <person name="Nagy L."/>
            <person name="Hibbett D."/>
            <person name="Henrissat B."/>
            <person name="Matheny P.B."/>
            <person name="Labbe J."/>
            <person name="Martin F."/>
        </authorList>
    </citation>
    <scope>NUCLEOTIDE SEQUENCE</scope>
    <source>
        <strain evidence="1">FP105234-sp</strain>
    </source>
</reference>
<sequence length="505" mass="56541">MVVDVIAAVAVLLLLRAVQTRNKKTHLPYPPGPRRLPLIKNLFDLSNTAPWVTYAHWRKQYGDVMSFEMPGQLIVVLQSPKAAIDLMDKRASIYSDRLTPPIYELANFDWMISAARYDTYWRSGRRILDRSMRPAATTKHRPVLVSKARDFLKNLLTKPEQFLEHVEFLQGSVIIRISYGYDVENSQDIILAKSRSLAHVAAPLVLPGALLVNTFPSLARLPGWLPGMGFKALAHKVHKIAEVAAGGPWDAFKDALNKGVALPSIALDEYEEQKELTEKEERDMVTSLGSLFIAGSDTTTSTLQSMFLMLALHPDVQARAQAEIDAVTGGERMPTFEDRANLPYTSALSRELLRWRVATPTGVPHRTTEDDIYEGYFIPKGTLVIVNAPAILHDPELYPDPEAFKPERFLTEDGQYKEDPLINFAFGAGKRICPARFLVDLEIFIISAMLLSTFTVSKARDADGIEVPLDAETYEGVIVRHPKKYKCAIVPRSRKAEELIMSTAQ</sequence>
<dbReference type="EMBL" id="MU275846">
    <property type="protein sequence ID" value="KAI0052367.1"/>
    <property type="molecule type" value="Genomic_DNA"/>
</dbReference>
<dbReference type="Proteomes" id="UP000814033">
    <property type="component" value="Unassembled WGS sequence"/>
</dbReference>
<keyword evidence="1" id="KW-0503">Monooxygenase</keyword>
<name>A0ACB8S839_9AGAM</name>